<dbReference type="EMBL" id="CP009621">
    <property type="protein sequence ID" value="AKD02015.1"/>
    <property type="molecule type" value="Genomic_DNA"/>
</dbReference>
<dbReference type="KEGG" id="pko:PKOR_01245"/>
<gene>
    <name evidence="3" type="ORF">PKOR_01245</name>
</gene>
<dbReference type="Proteomes" id="UP000033109">
    <property type="component" value="Chromosome"/>
</dbReference>
<keyword evidence="4" id="KW-1185">Reference proteome</keyword>
<keyword evidence="2 3" id="KW-0378">Hydrolase</keyword>
<dbReference type="GO" id="GO:0046872">
    <property type="term" value="F:metal ion binding"/>
    <property type="evidence" value="ECO:0007669"/>
    <property type="project" value="UniProtKB-KW"/>
</dbReference>
<dbReference type="Gene3D" id="3.30.540.30">
    <property type="match status" value="1"/>
</dbReference>
<reference evidence="3 4" key="1">
    <citation type="journal article" date="2015" name="Sci. Rep.">
        <title>Unraveling adaptation of Pontibacter korlensis to radiation and infertility in desert through complete genome and comparative transcriptomic analysis.</title>
        <authorList>
            <person name="Dai J."/>
            <person name="Dai W."/>
            <person name="Qiu C."/>
            <person name="Yang Z."/>
            <person name="Zhang Y."/>
            <person name="Zhou M."/>
            <person name="Zhang L."/>
            <person name="Fang C."/>
            <person name="Gao Q."/>
            <person name="Yang Q."/>
            <person name="Li X."/>
            <person name="Wang Z."/>
            <person name="Wang Z."/>
            <person name="Jia Z."/>
            <person name="Chen X."/>
        </authorList>
    </citation>
    <scope>NUCLEOTIDE SEQUENCE [LARGE SCALE GENOMIC DNA]</scope>
    <source>
        <strain evidence="3 4">X14-1T</strain>
    </source>
</reference>
<dbReference type="Pfam" id="PF03571">
    <property type="entry name" value="Peptidase_M49"/>
    <property type="match status" value="1"/>
</dbReference>
<dbReference type="OrthoDB" id="9812747at2"/>
<evidence type="ECO:0000313" key="4">
    <source>
        <dbReference type="Proteomes" id="UP000033109"/>
    </source>
</evidence>
<proteinExistence type="predicted"/>
<accession>A0A0E3ZD22</accession>
<keyword evidence="1" id="KW-0479">Metal-binding</keyword>
<protein>
    <submittedName>
        <fullName evidence="3">Zn-dependent hydrolase</fullName>
    </submittedName>
</protein>
<dbReference type="GO" id="GO:0008239">
    <property type="term" value="F:dipeptidyl-peptidase activity"/>
    <property type="evidence" value="ECO:0007669"/>
    <property type="project" value="TreeGrafter"/>
</dbReference>
<dbReference type="InterPro" id="IPR039461">
    <property type="entry name" value="Peptidase_M49"/>
</dbReference>
<evidence type="ECO:0000256" key="2">
    <source>
        <dbReference type="ARBA" id="ARBA00022801"/>
    </source>
</evidence>
<evidence type="ECO:0000256" key="1">
    <source>
        <dbReference type="ARBA" id="ARBA00022723"/>
    </source>
</evidence>
<dbReference type="AlphaFoldDB" id="A0A0E3ZD22"/>
<name>A0A0E3ZD22_9BACT</name>
<dbReference type="PANTHER" id="PTHR23422:SF9">
    <property type="entry name" value="ZN-DEPENDENT HYDROLASE"/>
    <property type="match status" value="1"/>
</dbReference>
<dbReference type="GO" id="GO:0005737">
    <property type="term" value="C:cytoplasm"/>
    <property type="evidence" value="ECO:0007669"/>
    <property type="project" value="TreeGrafter"/>
</dbReference>
<evidence type="ECO:0000313" key="3">
    <source>
        <dbReference type="EMBL" id="AKD02015.1"/>
    </source>
</evidence>
<dbReference type="PATRIC" id="fig|400092.3.peg.281"/>
<dbReference type="RefSeq" id="WP_046308724.1">
    <property type="nucleotide sequence ID" value="NZ_CBCSCY010000020.1"/>
</dbReference>
<dbReference type="PANTHER" id="PTHR23422">
    <property type="entry name" value="DIPEPTIDYL PEPTIDASE III-RELATED"/>
    <property type="match status" value="1"/>
</dbReference>
<dbReference type="PROSITE" id="PS51257">
    <property type="entry name" value="PROKAR_LIPOPROTEIN"/>
    <property type="match status" value="1"/>
</dbReference>
<sequence>MKPRHILFASAMAAATFGCSSSTTDGNKTTTEEVAADSLQQKLDTYTSVRLTSDLSHLSENERKMIPLLIEASDIMNGLFWYEAYGKRDSLLATLDSEAAKRYVQINYGPWDRLNNNEPFIPGVGPKPEGANFYPTDMTKEEFEQADLKDKSSQYTFLRRDENGKLITVPYHVQFKDQVQQVAKLLKQAADLAEGAGLKKYLILRAEAMLTDNYQPSDLAWMEMKTNRLDIVIGPIETYEDKLFGYKAAHEAYVLIKDMEWSDRLSKYAAFLPELQRGLPVPAQYKKETPGTDSDLNAYDVVYYAGDSNAGSKTIAINLPNDEEVQLKKGTRRLQLKNAMQAKFDKIMEPIAEELIAEDQQQYVTFDAFFANTMFHEVAHGLGIKNTINNKGTVREALKEHASALEEGKADILGLYMITQLQEKGEVEGDLKEYYTTFLAGIFRSVRFGAASAHGKANMVRFNFFKENGAFEREEATGKYHVNYEKTREAMNKLSEKILTLQGNGDYAGVGELLNEQGQISAQLQADLDRLAQANIPVDIVFEQGTEVLGLNR</sequence>
<organism evidence="3 4">
    <name type="scientific">Pontibacter korlensis</name>
    <dbReference type="NCBI Taxonomy" id="400092"/>
    <lineage>
        <taxon>Bacteria</taxon>
        <taxon>Pseudomonadati</taxon>
        <taxon>Bacteroidota</taxon>
        <taxon>Cytophagia</taxon>
        <taxon>Cytophagales</taxon>
        <taxon>Hymenobacteraceae</taxon>
        <taxon>Pontibacter</taxon>
    </lineage>
</organism>
<dbReference type="STRING" id="400092.PKOR_01245"/>
<dbReference type="HOGENOM" id="CLU_020444_0_0_10"/>